<dbReference type="AlphaFoldDB" id="A0A1Y0VSM4"/>
<evidence type="ECO:0000256" key="3">
    <source>
        <dbReference type="ARBA" id="ARBA00023235"/>
    </source>
</evidence>
<dbReference type="PIRSF" id="PIRSF005096">
    <property type="entry name" value="GALM"/>
    <property type="match status" value="1"/>
</dbReference>
<dbReference type="Proteomes" id="UP000196118">
    <property type="component" value="Chromosome"/>
</dbReference>
<dbReference type="Gene3D" id="2.70.98.10">
    <property type="match status" value="1"/>
</dbReference>
<dbReference type="InterPro" id="IPR008183">
    <property type="entry name" value="Aldose_1/G6P_1-epimerase"/>
</dbReference>
<protein>
    <recommendedName>
        <fullName evidence="5">Maltose epimerase</fullName>
        <ecNumber evidence="5">5.1.3.21</ecNumber>
    </recommendedName>
</protein>
<dbReference type="InterPro" id="IPR014718">
    <property type="entry name" value="GH-type_carb-bd"/>
</dbReference>
<dbReference type="GO" id="GO:0006006">
    <property type="term" value="P:glucose metabolic process"/>
    <property type="evidence" value="ECO:0007669"/>
    <property type="project" value="TreeGrafter"/>
</dbReference>
<dbReference type="RefSeq" id="WP_002833184.1">
    <property type="nucleotide sequence ID" value="NZ_CABMIS010000006.1"/>
</dbReference>
<name>A0A1Y0VSM4_PEDPE</name>
<sequence length="341" mass="38814">MKHTLVNKYQTLDDKNYYRISMFNKNGVQVDILNYGATLEHFFVPGRTSEKDNIILSLERPEYYDKERNYLGGTVGRVIGRIAHGHWQDEDNTIQFELNDGPNHAHGGSKGFDTQVFGFTIKENENCSILKLHLLDPDNYNNYPGNLSIYVTYTLTNENTLIYEIEAISDKKTLCNPANHSYFNLNSGKDILDQYLTLDADYYLPLDKNSIPTGEQKSVTNTPFDFRKPKLLGKAITSLDSQIREQLGLNHPFLLNRNNNIAAVLESLDHQRRLSVETTAPSIVVYTGNHFNNSGFAQNIGQYGGVALETQFPPSNDESLSSIVLLPYQKFYSRTSWCIEF</sequence>
<dbReference type="EMBL" id="CP021474">
    <property type="protein sequence ID" value="ARW19643.1"/>
    <property type="molecule type" value="Genomic_DNA"/>
</dbReference>
<evidence type="ECO:0000256" key="2">
    <source>
        <dbReference type="ARBA" id="ARBA00006206"/>
    </source>
</evidence>
<dbReference type="PANTHER" id="PTHR10091">
    <property type="entry name" value="ALDOSE-1-EPIMERASE"/>
    <property type="match status" value="1"/>
</dbReference>
<dbReference type="GO" id="GO:0030246">
    <property type="term" value="F:carbohydrate binding"/>
    <property type="evidence" value="ECO:0007669"/>
    <property type="project" value="InterPro"/>
</dbReference>
<dbReference type="UniPathway" id="UPA00242"/>
<dbReference type="CDD" id="cd09019">
    <property type="entry name" value="galactose_mutarotase_like"/>
    <property type="match status" value="1"/>
</dbReference>
<comment type="catalytic activity">
    <reaction evidence="5">
        <text>alpha-maltose = beta-maltose</text>
        <dbReference type="Rhea" id="RHEA:21228"/>
        <dbReference type="ChEBI" id="CHEBI:18147"/>
        <dbReference type="ChEBI" id="CHEBI:18167"/>
        <dbReference type="EC" id="5.1.3.21"/>
    </reaction>
</comment>
<dbReference type="GO" id="GO:0033499">
    <property type="term" value="P:galactose catabolic process via UDP-galactose, Leloir pathway"/>
    <property type="evidence" value="ECO:0007669"/>
    <property type="project" value="TreeGrafter"/>
</dbReference>
<comment type="similarity">
    <text evidence="2 5">Belongs to the aldose epimerase family.</text>
</comment>
<comment type="function">
    <text evidence="5">Catalyzes the interconversion of alpha and beta anomers of maltose.</text>
</comment>
<accession>A0A8G1E7F7</accession>
<comment type="pathway">
    <text evidence="1 5">Carbohydrate metabolism; hexose metabolism.</text>
</comment>
<proteinExistence type="inferred from homology"/>
<evidence type="ECO:0000256" key="5">
    <source>
        <dbReference type="PIRNR" id="PIRNR005096"/>
    </source>
</evidence>
<dbReference type="InterPro" id="IPR011013">
    <property type="entry name" value="Gal_mutarotase_sf_dom"/>
</dbReference>
<dbReference type="GO" id="GO:0005737">
    <property type="term" value="C:cytoplasm"/>
    <property type="evidence" value="ECO:0007669"/>
    <property type="project" value="TreeGrafter"/>
</dbReference>
<dbReference type="InterPro" id="IPR047215">
    <property type="entry name" value="Galactose_mutarotase-like"/>
</dbReference>
<keyword evidence="3 5" id="KW-0413">Isomerase</keyword>
<dbReference type="Pfam" id="PF01263">
    <property type="entry name" value="Aldose_epim"/>
    <property type="match status" value="1"/>
</dbReference>
<dbReference type="InterPro" id="IPR015443">
    <property type="entry name" value="Aldose_1-epimerase"/>
</dbReference>
<evidence type="ECO:0000256" key="1">
    <source>
        <dbReference type="ARBA" id="ARBA00005028"/>
    </source>
</evidence>
<dbReference type="EC" id="5.1.3.21" evidence="5"/>
<keyword evidence="4 5" id="KW-0119">Carbohydrate metabolism</keyword>
<dbReference type="PANTHER" id="PTHR10091:SF0">
    <property type="entry name" value="GALACTOSE MUTAROTASE"/>
    <property type="match status" value="1"/>
</dbReference>
<organism evidence="6 7">
    <name type="scientific">Pediococcus pentosaceus</name>
    <dbReference type="NCBI Taxonomy" id="1255"/>
    <lineage>
        <taxon>Bacteria</taxon>
        <taxon>Bacillati</taxon>
        <taxon>Bacillota</taxon>
        <taxon>Bacilli</taxon>
        <taxon>Lactobacillales</taxon>
        <taxon>Lactobacillaceae</taxon>
        <taxon>Pediococcus</taxon>
    </lineage>
</organism>
<accession>A0A1Y0VSM4</accession>
<evidence type="ECO:0000313" key="6">
    <source>
        <dbReference type="EMBL" id="ARW19643.1"/>
    </source>
</evidence>
<dbReference type="GO" id="GO:0050558">
    <property type="term" value="F:maltose epimerase activity"/>
    <property type="evidence" value="ECO:0007669"/>
    <property type="project" value="UniProtKB-EC"/>
</dbReference>
<gene>
    <name evidence="6" type="ORF">S100892_01070</name>
</gene>
<evidence type="ECO:0000313" key="7">
    <source>
        <dbReference type="Proteomes" id="UP000196118"/>
    </source>
</evidence>
<evidence type="ECO:0000256" key="4">
    <source>
        <dbReference type="ARBA" id="ARBA00023277"/>
    </source>
</evidence>
<dbReference type="GO" id="GO:0004034">
    <property type="term" value="F:aldose 1-epimerase activity"/>
    <property type="evidence" value="ECO:0007669"/>
    <property type="project" value="TreeGrafter"/>
</dbReference>
<dbReference type="SUPFAM" id="SSF74650">
    <property type="entry name" value="Galactose mutarotase-like"/>
    <property type="match status" value="1"/>
</dbReference>
<reference evidence="6 7" key="1">
    <citation type="submission" date="2017-05" db="EMBL/GenBank/DDBJ databases">
        <title>Genome sequence of Pediococcus pentosaceus strain SRCM100892.</title>
        <authorList>
            <person name="Cho S.H."/>
        </authorList>
    </citation>
    <scope>NUCLEOTIDE SEQUENCE [LARGE SCALE GENOMIC DNA]</scope>
    <source>
        <strain evidence="6 7">SRCM100892</strain>
    </source>
</reference>